<evidence type="ECO:0000259" key="1">
    <source>
        <dbReference type="Pfam" id="PF24864"/>
    </source>
</evidence>
<organism evidence="2 3">
    <name type="scientific">Neofusicoccum ribis</name>
    <dbReference type="NCBI Taxonomy" id="45134"/>
    <lineage>
        <taxon>Eukaryota</taxon>
        <taxon>Fungi</taxon>
        <taxon>Dikarya</taxon>
        <taxon>Ascomycota</taxon>
        <taxon>Pezizomycotina</taxon>
        <taxon>Dothideomycetes</taxon>
        <taxon>Dothideomycetes incertae sedis</taxon>
        <taxon>Botryosphaeriales</taxon>
        <taxon>Botryosphaeriaceae</taxon>
        <taxon>Neofusicoccum</taxon>
    </lineage>
</organism>
<dbReference type="Pfam" id="PF24864">
    <property type="entry name" value="DUF7730"/>
    <property type="match status" value="1"/>
</dbReference>
<sequence>MKAQAEHVLDDKENLPIPLPPARRRLSKLSHIPQQGSSPLFSLPVEIRLQIYSYVLAPPGVVHLFLRRRRVGHVRCTSTNVDIDQARTCMANQVDVLYEHKHYDFPPSSLTLALLMTCRAIYQEAVDILYTQNVFDVNHPQTFVYFARTVPSQRLASVASLHVTWAHDLHPYYIVDYCDSPQHWWGPLWEIAATQMPGLKHLRLRLDGVRYYIGWDTEEHLLQPLLPLRGLQSFELDRARLSESDNSKVSEIGDNIKDIICAPP</sequence>
<dbReference type="PANTHER" id="PTHR38790">
    <property type="entry name" value="2EXR DOMAIN-CONTAINING PROTEIN-RELATED"/>
    <property type="match status" value="1"/>
</dbReference>
<reference evidence="2 3" key="1">
    <citation type="submission" date="2024-02" db="EMBL/GenBank/DDBJ databases">
        <title>De novo assembly and annotation of 12 fungi associated with fruit tree decline syndrome in Ontario, Canada.</title>
        <authorList>
            <person name="Sulman M."/>
            <person name="Ellouze W."/>
            <person name="Ilyukhin E."/>
        </authorList>
    </citation>
    <scope>NUCLEOTIDE SEQUENCE [LARGE SCALE GENOMIC DNA]</scope>
    <source>
        <strain evidence="2 3">M1-105</strain>
    </source>
</reference>
<comment type="caution">
    <text evidence="2">The sequence shown here is derived from an EMBL/GenBank/DDBJ whole genome shotgun (WGS) entry which is preliminary data.</text>
</comment>
<protein>
    <recommendedName>
        <fullName evidence="1">DUF7730 domain-containing protein</fullName>
    </recommendedName>
</protein>
<dbReference type="EMBL" id="JAJVDC020000462">
    <property type="protein sequence ID" value="KAL1613792.1"/>
    <property type="molecule type" value="Genomic_DNA"/>
</dbReference>
<evidence type="ECO:0000313" key="3">
    <source>
        <dbReference type="Proteomes" id="UP001521116"/>
    </source>
</evidence>
<keyword evidence="3" id="KW-1185">Reference proteome</keyword>
<accession>A0ABR3S9N2</accession>
<gene>
    <name evidence="2" type="ORF">SLS56_012232</name>
</gene>
<evidence type="ECO:0000313" key="2">
    <source>
        <dbReference type="EMBL" id="KAL1613792.1"/>
    </source>
</evidence>
<dbReference type="PANTHER" id="PTHR38790:SF4">
    <property type="entry name" value="2EXR DOMAIN-CONTAINING PROTEIN"/>
    <property type="match status" value="1"/>
</dbReference>
<dbReference type="Proteomes" id="UP001521116">
    <property type="component" value="Unassembled WGS sequence"/>
</dbReference>
<name>A0ABR3S9N2_9PEZI</name>
<proteinExistence type="predicted"/>
<dbReference type="InterPro" id="IPR056632">
    <property type="entry name" value="DUF7730"/>
</dbReference>
<feature type="domain" description="DUF7730" evidence="1">
    <location>
        <begin position="34"/>
        <end position="236"/>
    </location>
</feature>